<keyword evidence="4 5" id="KW-0574">Periplasm</keyword>
<accession>A0A0T6U243</accession>
<dbReference type="PANTHER" id="PTHR30222">
    <property type="entry name" value="SPERMIDINE/PUTRESCINE-BINDING PERIPLASMIC PROTEIN"/>
    <property type="match status" value="1"/>
</dbReference>
<proteinExistence type="inferred from homology"/>
<dbReference type="Pfam" id="PF13416">
    <property type="entry name" value="SBP_bac_8"/>
    <property type="match status" value="1"/>
</dbReference>
<evidence type="ECO:0000313" key="7">
    <source>
        <dbReference type="EMBL" id="ANB53565.1"/>
    </source>
</evidence>
<reference evidence="8 10" key="2">
    <citation type="submission" date="2019-10" db="EMBL/GenBank/DDBJ databases">
        <authorList>
            <person name="Karimi E."/>
        </authorList>
    </citation>
    <scope>NUCLEOTIDE SEQUENCE [LARGE SCALE GENOMIC DNA]</scope>
    <source>
        <strain evidence="8">Aeromonas sp. 8C</strain>
    </source>
</reference>
<keyword evidence="2 5" id="KW-0813">Transport</keyword>
<dbReference type="eggNOG" id="COG0687">
    <property type="taxonomic scope" value="Bacteria"/>
</dbReference>
<evidence type="ECO:0000256" key="2">
    <source>
        <dbReference type="ARBA" id="ARBA00022448"/>
    </source>
</evidence>
<evidence type="ECO:0000313" key="9">
    <source>
        <dbReference type="Proteomes" id="UP000076809"/>
    </source>
</evidence>
<comment type="similarity">
    <text evidence="5">Belongs to the bacterial solute-binding protein PotD/PotF family.</text>
</comment>
<dbReference type="EMBL" id="CABWLC010000020">
    <property type="protein sequence ID" value="VXA88349.1"/>
    <property type="molecule type" value="Genomic_DNA"/>
</dbReference>
<sequence>MMSFKTGVIAASVALVMASAGAMAEEKVLHVYNWSDYIAPDTLDNFQKETGIKVVYDVFDSNEVLEAKLLAGSSGYDIVVPSNPFLAKQIKAGVFQKLDKSKLSNWQNMDVDLLKALEPSDPGNQYSIPYLWGTIGYAYNAEKVKAVLGADAPVNSWDLVFKPENMAKLKECGVSFLDSPTEMLPAALQYLGFKPDSQKPAELKKAEELFLSIRPYTAYFHSSKYISDLANGNLCVAVGYSGDLQQSKARAAEAKNGVALTYTIPKEGAGSFFDMIAIPADAKNVEAAHTFINYLMKPEVIANITNVVQFPNGNKAATPLVDEAIRTDPGIYPDAATLQKIYTFPDLPAKVQRLMTRSWTKIKSGK</sequence>
<organism evidence="8 10">
    <name type="scientific">Aeromonas veronii</name>
    <dbReference type="NCBI Taxonomy" id="654"/>
    <lineage>
        <taxon>Bacteria</taxon>
        <taxon>Pseudomonadati</taxon>
        <taxon>Pseudomonadota</taxon>
        <taxon>Gammaproteobacteria</taxon>
        <taxon>Aeromonadales</taxon>
        <taxon>Aeromonadaceae</taxon>
        <taxon>Aeromonas</taxon>
    </lineage>
</organism>
<dbReference type="GO" id="GO:0015846">
    <property type="term" value="P:polyamine transport"/>
    <property type="evidence" value="ECO:0007669"/>
    <property type="project" value="InterPro"/>
</dbReference>
<dbReference type="PIRSF" id="PIRSF019574">
    <property type="entry name" value="Periplasmic_polyamine_BP"/>
    <property type="match status" value="1"/>
</dbReference>
<dbReference type="Proteomes" id="UP000076809">
    <property type="component" value="Chromosome"/>
</dbReference>
<dbReference type="AlphaFoldDB" id="A0A0T6U243"/>
<feature type="signal peptide" evidence="6">
    <location>
        <begin position="1"/>
        <end position="24"/>
    </location>
</feature>
<evidence type="ECO:0000313" key="8">
    <source>
        <dbReference type="EMBL" id="VXA88349.1"/>
    </source>
</evidence>
<evidence type="ECO:0000256" key="5">
    <source>
        <dbReference type="PIRNR" id="PIRNR019574"/>
    </source>
</evidence>
<protein>
    <recommendedName>
        <fullName evidence="5">Putrescine-binding periplasmic protein</fullName>
    </recommendedName>
</protein>
<reference evidence="7 9" key="1">
    <citation type="journal article" date="2016" name="J. Clin. Microbiol.">
        <title>Detection and Whole-Genome Sequencing of Carbapenemase-Producing Aeromonas hydrophila Isolates from Routine Perirectal Surveillance Culture.</title>
        <authorList>
            <person name="Hughes H.Y."/>
            <person name="Conlan S.P."/>
            <person name="Lau A.F."/>
            <person name="Dekker J.P."/>
            <person name="Michelin A.V."/>
            <person name="Youn J.H."/>
            <person name="Henderson D.K."/>
            <person name="Frank K.M."/>
            <person name="Segre J.A."/>
            <person name="Palmore T.N."/>
        </authorList>
    </citation>
    <scope>NUCLEOTIDE SEQUENCE [LARGE SCALE GENOMIC DNA]</scope>
    <source>
        <strain evidence="7 9">AVNIH1</strain>
    </source>
</reference>
<dbReference type="Gene3D" id="3.40.190.10">
    <property type="entry name" value="Periplasmic binding protein-like II"/>
    <property type="match status" value="2"/>
</dbReference>
<dbReference type="PRINTS" id="PR00909">
    <property type="entry name" value="SPERMDNBNDNG"/>
</dbReference>
<accession>A0A653L9Q1</accession>
<name>A0A0T6U243_AERVE</name>
<gene>
    <name evidence="8" type="primary">potF</name>
    <name evidence="8" type="ORF">AERO8C_70046</name>
    <name evidence="7" type="ORF">WM43_13305</name>
</gene>
<comment type="function">
    <text evidence="5">Required for the activity of the bacterial periplasmic transport system of putrescine.</text>
</comment>
<evidence type="ECO:0000256" key="3">
    <source>
        <dbReference type="ARBA" id="ARBA00022729"/>
    </source>
</evidence>
<dbReference type="GO" id="GO:0019808">
    <property type="term" value="F:polyamine binding"/>
    <property type="evidence" value="ECO:0007669"/>
    <property type="project" value="InterPro"/>
</dbReference>
<dbReference type="PANTHER" id="PTHR30222:SF12">
    <property type="entry name" value="NORSPERMIDINE SENSOR"/>
    <property type="match status" value="1"/>
</dbReference>
<dbReference type="CDD" id="cd13659">
    <property type="entry name" value="PBP2_PotF"/>
    <property type="match status" value="1"/>
</dbReference>
<dbReference type="InterPro" id="IPR001188">
    <property type="entry name" value="Sperm_putr-bd"/>
</dbReference>
<feature type="chain" id="PRO_5014239895" description="Putrescine-binding periplasmic protein" evidence="6">
    <location>
        <begin position="25"/>
        <end position="366"/>
    </location>
</feature>
<comment type="subcellular location">
    <subcellularLocation>
        <location evidence="1 5">Periplasm</location>
    </subcellularLocation>
</comment>
<evidence type="ECO:0000256" key="4">
    <source>
        <dbReference type="ARBA" id="ARBA00022764"/>
    </source>
</evidence>
<dbReference type="STRING" id="654.AMS64_01695"/>
<keyword evidence="3 6" id="KW-0732">Signal</keyword>
<dbReference type="SUPFAM" id="SSF53850">
    <property type="entry name" value="Periplasmic binding protein-like II"/>
    <property type="match status" value="1"/>
</dbReference>
<evidence type="ECO:0000313" key="10">
    <source>
        <dbReference type="Proteomes" id="UP000439123"/>
    </source>
</evidence>
<evidence type="ECO:0000256" key="1">
    <source>
        <dbReference type="ARBA" id="ARBA00004418"/>
    </source>
</evidence>
<dbReference type="Proteomes" id="UP000439123">
    <property type="component" value="Unassembled WGS sequence"/>
</dbReference>
<dbReference type="EMBL" id="CP014774">
    <property type="protein sequence ID" value="ANB53565.1"/>
    <property type="molecule type" value="Genomic_DNA"/>
</dbReference>
<dbReference type="OMA" id="SNWTEYM"/>
<dbReference type="InterPro" id="IPR006059">
    <property type="entry name" value="SBP"/>
</dbReference>
<dbReference type="KEGG" id="avo:AMS64_01695"/>
<dbReference type="GO" id="GO:0042597">
    <property type="term" value="C:periplasmic space"/>
    <property type="evidence" value="ECO:0007669"/>
    <property type="project" value="UniProtKB-SubCell"/>
</dbReference>
<evidence type="ECO:0000256" key="6">
    <source>
        <dbReference type="SAM" id="SignalP"/>
    </source>
</evidence>